<accession>A0A4Z1BZ12</accession>
<name>A0A4Z1BZ12_9FLAO</name>
<dbReference type="SUPFAM" id="SSF48295">
    <property type="entry name" value="TrpR-like"/>
    <property type="match status" value="1"/>
</dbReference>
<dbReference type="OrthoDB" id="799937at2"/>
<evidence type="ECO:0000313" key="1">
    <source>
        <dbReference type="EMBL" id="TGN27875.1"/>
    </source>
</evidence>
<gene>
    <name evidence="1" type="ORF">E4J94_06590</name>
</gene>
<dbReference type="GO" id="GO:0043565">
    <property type="term" value="F:sequence-specific DNA binding"/>
    <property type="evidence" value="ECO:0007669"/>
    <property type="project" value="InterPro"/>
</dbReference>
<keyword evidence="2" id="KW-1185">Reference proteome</keyword>
<dbReference type="Proteomes" id="UP000297998">
    <property type="component" value="Unassembled WGS sequence"/>
</dbReference>
<dbReference type="RefSeq" id="WP_135835063.1">
    <property type="nucleotide sequence ID" value="NZ_SRPE01000004.1"/>
</dbReference>
<sequence length="144" mass="17498">MNFKKIHIGTLIKQLITEKEIDNLRICNFLKCTEKEIDKMYQMKSLDAEILLKWSKLLEYDFFRLYSQHLILYAPLSSNNYNVKNENTNQSLLPRFRKNIYTREVIDYILNKIEKGEMKKSEVIERYKIPKTTLYKWISKYKTK</sequence>
<dbReference type="EMBL" id="SRPE01000004">
    <property type="protein sequence ID" value="TGN27875.1"/>
    <property type="molecule type" value="Genomic_DNA"/>
</dbReference>
<dbReference type="InterPro" id="IPR010921">
    <property type="entry name" value="Trp_repressor/repl_initiator"/>
</dbReference>
<dbReference type="AlphaFoldDB" id="A0A4Z1BZ12"/>
<dbReference type="Gene3D" id="1.10.10.10">
    <property type="entry name" value="Winged helix-like DNA-binding domain superfamily/Winged helix DNA-binding domain"/>
    <property type="match status" value="1"/>
</dbReference>
<evidence type="ECO:0000313" key="2">
    <source>
        <dbReference type="Proteomes" id="UP000297998"/>
    </source>
</evidence>
<protein>
    <submittedName>
        <fullName evidence="1">Transposase</fullName>
    </submittedName>
</protein>
<comment type="caution">
    <text evidence="1">The sequence shown here is derived from an EMBL/GenBank/DDBJ whole genome shotgun (WGS) entry which is preliminary data.</text>
</comment>
<organism evidence="1 2">
    <name type="scientific">Empedobacter tilapiae</name>
    <dbReference type="NCBI Taxonomy" id="2491114"/>
    <lineage>
        <taxon>Bacteria</taxon>
        <taxon>Pseudomonadati</taxon>
        <taxon>Bacteroidota</taxon>
        <taxon>Flavobacteriia</taxon>
        <taxon>Flavobacteriales</taxon>
        <taxon>Weeksellaceae</taxon>
        <taxon>Empedobacter</taxon>
    </lineage>
</organism>
<reference evidence="1 2" key="1">
    <citation type="submission" date="2019-03" db="EMBL/GenBank/DDBJ databases">
        <title>Empedobacter tilapiae sp. nov., isolated from an intestine of Nile tilapia Oreochromis niloticus.</title>
        <authorList>
            <person name="Kim Y.-O."/>
            <person name="Yoon J.-H."/>
        </authorList>
    </citation>
    <scope>NUCLEOTIDE SEQUENCE [LARGE SCALE GENOMIC DNA]</scope>
    <source>
        <strain evidence="1 2">MRS2</strain>
    </source>
</reference>
<dbReference type="InterPro" id="IPR036388">
    <property type="entry name" value="WH-like_DNA-bd_sf"/>
</dbReference>
<proteinExistence type="predicted"/>